<protein>
    <submittedName>
        <fullName evidence="1">Uncharacterized protein</fullName>
    </submittedName>
</protein>
<reference evidence="1" key="1">
    <citation type="submission" date="2022-07" db="EMBL/GenBank/DDBJ databases">
        <title>Genome Sequence of Lecanicillium saksenae.</title>
        <authorList>
            <person name="Buettner E."/>
        </authorList>
    </citation>
    <scope>NUCLEOTIDE SEQUENCE</scope>
    <source>
        <strain evidence="1">VT-O1</strain>
    </source>
</reference>
<dbReference type="EMBL" id="JANAKD010000348">
    <property type="protein sequence ID" value="KAJ3494740.1"/>
    <property type="molecule type" value="Genomic_DNA"/>
</dbReference>
<sequence length="700" mass="79960">MEAGEENMSADAFTEEQEQAFRAWVGRFSWNSPPSLKQANDYLSLKFSLSFPEAAVNTVIENVYAGREPPPVREIPPSPPPPALPVTPPHAGKIRLPGYGMSITHDGSGAGGDTFPALVAEKDEGWKANTLLIREYCMLEAIESITNKPEWWRKIRDPEISAKWREEMLAIEWPIFHRHSDFTENMADACISELLLKADMYEKTGLIPIFDYSACVVKSDKLLDADLTNKLKEHIKPLEDVPEEAKDWHPGSDGKVLDLVHPSLWPLVFGNSRIMPDDEIGLEDCLRFIGAGEVIPKPKESDQHSSSFWNDRDVPTSSINFQWLPCNVKVDENGKASITSYINNLHPIKHKSFYPVIEEFISRSLPAWDYVYRWPTEFRFQRLSTLRAFPDCTVPDICGNGYECTGASRPLEEGEAEREEDEEYEEDYEGSVRQRLDRKWFLETHPLKLPGEKSDFHSTDAYSGKVKTAGFFDNASRLQVIVKLANIHLTPENPRYAGGSWHVEGQENEHICATALYYYDNDNITESLLYFRTSANAEELSMNLNYLQNDINSIARTFAVEQNHEASTLQDVGSVTTREGRAVFFPNLFLHKVEPFELADKTRPGHRKILALFLVDPKVPIISTANVPPQQRHWWPGEGYVRDKMRLPAEIGELVLENVDFPFDEVEAKKIREMLMAERKTEQREFVRELRSVDFSFCEH</sequence>
<evidence type="ECO:0000313" key="2">
    <source>
        <dbReference type="Proteomes" id="UP001148737"/>
    </source>
</evidence>
<keyword evidence="2" id="KW-1185">Reference proteome</keyword>
<organism evidence="1 2">
    <name type="scientific">Lecanicillium saksenae</name>
    <dbReference type="NCBI Taxonomy" id="468837"/>
    <lineage>
        <taxon>Eukaryota</taxon>
        <taxon>Fungi</taxon>
        <taxon>Dikarya</taxon>
        <taxon>Ascomycota</taxon>
        <taxon>Pezizomycotina</taxon>
        <taxon>Sordariomycetes</taxon>
        <taxon>Hypocreomycetidae</taxon>
        <taxon>Hypocreales</taxon>
        <taxon>Cordycipitaceae</taxon>
        <taxon>Lecanicillium</taxon>
    </lineage>
</organism>
<comment type="caution">
    <text evidence="1">The sequence shown here is derived from an EMBL/GenBank/DDBJ whole genome shotgun (WGS) entry which is preliminary data.</text>
</comment>
<proteinExistence type="predicted"/>
<accession>A0ACC1QWU7</accession>
<name>A0ACC1QWU7_9HYPO</name>
<gene>
    <name evidence="1" type="ORF">NLG97_g3882</name>
</gene>
<dbReference type="Proteomes" id="UP001148737">
    <property type="component" value="Unassembled WGS sequence"/>
</dbReference>
<evidence type="ECO:0000313" key="1">
    <source>
        <dbReference type="EMBL" id="KAJ3494740.1"/>
    </source>
</evidence>